<organism evidence="2">
    <name type="scientific">Trichuris suis</name>
    <name type="common">pig whipworm</name>
    <dbReference type="NCBI Taxonomy" id="68888"/>
    <lineage>
        <taxon>Eukaryota</taxon>
        <taxon>Metazoa</taxon>
        <taxon>Ecdysozoa</taxon>
        <taxon>Nematoda</taxon>
        <taxon>Enoplea</taxon>
        <taxon>Dorylaimia</taxon>
        <taxon>Trichinellida</taxon>
        <taxon>Trichuridae</taxon>
        <taxon>Trichuris</taxon>
    </lineage>
</organism>
<accession>A0A085NH31</accession>
<dbReference type="AlphaFoldDB" id="A0A085NH31"/>
<gene>
    <name evidence="2" type="ORF">M514_19018</name>
</gene>
<dbReference type="Proteomes" id="UP000030758">
    <property type="component" value="Unassembled WGS sequence"/>
</dbReference>
<name>A0A085NH31_9BILA</name>
<proteinExistence type="predicted"/>
<protein>
    <submittedName>
        <fullName evidence="2">Uncharacterized protein</fullName>
    </submittedName>
</protein>
<feature type="region of interest" description="Disordered" evidence="1">
    <location>
        <begin position="27"/>
        <end position="54"/>
    </location>
</feature>
<evidence type="ECO:0000313" key="2">
    <source>
        <dbReference type="EMBL" id="KFD68777.1"/>
    </source>
</evidence>
<reference evidence="2" key="1">
    <citation type="journal article" date="2014" name="Nat. Genet.">
        <title>Genome and transcriptome of the porcine whipworm Trichuris suis.</title>
        <authorList>
            <person name="Jex A.R."/>
            <person name="Nejsum P."/>
            <person name="Schwarz E.M."/>
            <person name="Hu L."/>
            <person name="Young N.D."/>
            <person name="Hall R.S."/>
            <person name="Korhonen P.K."/>
            <person name="Liao S."/>
            <person name="Thamsborg S."/>
            <person name="Xia J."/>
            <person name="Xu P."/>
            <person name="Wang S."/>
            <person name="Scheerlinck J.P."/>
            <person name="Hofmann A."/>
            <person name="Sternberg P.W."/>
            <person name="Wang J."/>
            <person name="Gasser R.B."/>
        </authorList>
    </citation>
    <scope>NUCLEOTIDE SEQUENCE [LARGE SCALE GENOMIC DNA]</scope>
    <source>
        <strain evidence="2">DCEP-RM93F</strain>
    </source>
</reference>
<dbReference type="EMBL" id="KL367501">
    <property type="protein sequence ID" value="KFD68777.1"/>
    <property type="molecule type" value="Genomic_DNA"/>
</dbReference>
<evidence type="ECO:0000256" key="1">
    <source>
        <dbReference type="SAM" id="MobiDB-lite"/>
    </source>
</evidence>
<sequence length="78" mass="8905">MENRIKPCHRPATKAWKEKFNRKACTKQHLDTSAEGNERKVDHGESSTYETPIGQTTCRAMTTVHLPLPHKSCQQNKS</sequence>
<feature type="compositionally biased region" description="Basic and acidic residues" evidence="1">
    <location>
        <begin position="28"/>
        <end position="45"/>
    </location>
</feature>